<comment type="subcellular location">
    <subcellularLocation>
        <location evidence="1">Nucleus</location>
    </subcellularLocation>
</comment>
<dbReference type="GO" id="GO:0005634">
    <property type="term" value="C:nucleus"/>
    <property type="evidence" value="ECO:0007669"/>
    <property type="project" value="UniProtKB-SubCell"/>
</dbReference>
<keyword evidence="4" id="KW-0067">ATP-binding</keyword>
<dbReference type="EMBL" id="CAWUPB010000913">
    <property type="protein sequence ID" value="CAK7329651.1"/>
    <property type="molecule type" value="Genomic_DNA"/>
</dbReference>
<dbReference type="Proteomes" id="UP001314170">
    <property type="component" value="Unassembled WGS sequence"/>
</dbReference>
<organism evidence="6 7">
    <name type="scientific">Dovyalis caffra</name>
    <dbReference type="NCBI Taxonomy" id="77055"/>
    <lineage>
        <taxon>Eukaryota</taxon>
        <taxon>Viridiplantae</taxon>
        <taxon>Streptophyta</taxon>
        <taxon>Embryophyta</taxon>
        <taxon>Tracheophyta</taxon>
        <taxon>Spermatophyta</taxon>
        <taxon>Magnoliopsida</taxon>
        <taxon>eudicotyledons</taxon>
        <taxon>Gunneridae</taxon>
        <taxon>Pentapetalae</taxon>
        <taxon>rosids</taxon>
        <taxon>fabids</taxon>
        <taxon>Malpighiales</taxon>
        <taxon>Salicaceae</taxon>
        <taxon>Flacourtieae</taxon>
        <taxon>Dovyalis</taxon>
    </lineage>
</organism>
<gene>
    <name evidence="6" type="ORF">DCAF_LOCUS7406</name>
</gene>
<keyword evidence="7" id="KW-1185">Reference proteome</keyword>
<comment type="caution">
    <text evidence="6">The sequence shown here is derived from an EMBL/GenBank/DDBJ whole genome shotgun (WGS) entry which is preliminary data.</text>
</comment>
<keyword evidence="3" id="KW-0347">Helicase</keyword>
<evidence type="ECO:0000256" key="1">
    <source>
        <dbReference type="ARBA" id="ARBA00004123"/>
    </source>
</evidence>
<dbReference type="GO" id="GO:0004386">
    <property type="term" value="F:helicase activity"/>
    <property type="evidence" value="ECO:0007669"/>
    <property type="project" value="UniProtKB-KW"/>
</dbReference>
<evidence type="ECO:0000256" key="2">
    <source>
        <dbReference type="ARBA" id="ARBA00022741"/>
    </source>
</evidence>
<keyword evidence="2" id="KW-0547">Nucleotide-binding</keyword>
<evidence type="ECO:0000256" key="4">
    <source>
        <dbReference type="ARBA" id="ARBA00022840"/>
    </source>
</evidence>
<evidence type="ECO:0000256" key="5">
    <source>
        <dbReference type="ARBA" id="ARBA00023242"/>
    </source>
</evidence>
<evidence type="ECO:0000256" key="3">
    <source>
        <dbReference type="ARBA" id="ARBA00022806"/>
    </source>
</evidence>
<sequence>MQGPLNILPLKRAAPNESHFKGNKRMKQRKEKITDYSDPFAIHGLLDRLDSGRYGSVTEDIRSLFNRKAQMMHPFLVMYPELANESRGRGKSFGEEKCNVIDLDDDEGDGDSVGNVAAGSRPVVVIDSDDEESNANRMVGHFQGIVLPKPEGQFVTDLIVSDHAGRRIRGEVVTLTGEPDIRKDKGVYVGVEEDEVETEIEDDGLGDIWKEMSFALESSKNVVENSPPDENMEEDEDYCEHSFFLKDDIGYVCRICGVIERAIETIIEVQFNKVKRSTRTYVSESRNAKDRDSNGMVGVDLFEEDLTVTDIPAHPRHMKQMKPHQVEGFNFLRSNLVADNPGGASWPMLLDPVRHL</sequence>
<keyword evidence="5" id="KW-0539">Nucleus</keyword>
<accession>A0AAV1R6K4</accession>
<dbReference type="PANTHER" id="PTHR45821">
    <property type="entry name" value="SNF2 DOMAIN-CONTAINING PROTEIN CLASSY 2-RELATED"/>
    <property type="match status" value="1"/>
</dbReference>
<evidence type="ECO:0000313" key="6">
    <source>
        <dbReference type="EMBL" id="CAK7329651.1"/>
    </source>
</evidence>
<protein>
    <submittedName>
        <fullName evidence="6">Uncharacterized protein</fullName>
    </submittedName>
</protein>
<dbReference type="InterPro" id="IPR044567">
    <property type="entry name" value="CLSY/DRD1"/>
</dbReference>
<reference evidence="6 7" key="1">
    <citation type="submission" date="2024-01" db="EMBL/GenBank/DDBJ databases">
        <authorList>
            <person name="Waweru B."/>
        </authorList>
    </citation>
    <scope>NUCLEOTIDE SEQUENCE [LARGE SCALE GENOMIC DNA]</scope>
</reference>
<proteinExistence type="predicted"/>
<name>A0AAV1R6K4_9ROSI</name>
<dbReference type="GO" id="GO:0080188">
    <property type="term" value="P:gene silencing by siRNA-directed DNA methylation"/>
    <property type="evidence" value="ECO:0007669"/>
    <property type="project" value="InterPro"/>
</dbReference>
<dbReference type="PANTHER" id="PTHR45821:SF1">
    <property type="entry name" value="ATP-DEPENDENT HELICASE FAMILY PROTEIN-RELATED"/>
    <property type="match status" value="1"/>
</dbReference>
<dbReference type="GO" id="GO:0005524">
    <property type="term" value="F:ATP binding"/>
    <property type="evidence" value="ECO:0007669"/>
    <property type="project" value="UniProtKB-KW"/>
</dbReference>
<evidence type="ECO:0000313" key="7">
    <source>
        <dbReference type="Proteomes" id="UP001314170"/>
    </source>
</evidence>
<keyword evidence="3" id="KW-0378">Hydrolase</keyword>
<dbReference type="AlphaFoldDB" id="A0AAV1R6K4"/>